<gene>
    <name evidence="2" type="ORF">TMU3MR103_0643</name>
</gene>
<protein>
    <submittedName>
        <fullName evidence="2">Uncharacterized protein</fullName>
    </submittedName>
</protein>
<dbReference type="RefSeq" id="WP_269317393.1">
    <property type="nucleotide sequence ID" value="NZ_JPVT01000058.1"/>
</dbReference>
<dbReference type="EMBL" id="JPVT01000058">
    <property type="protein sequence ID" value="KFN92182.1"/>
    <property type="molecule type" value="Genomic_DNA"/>
</dbReference>
<dbReference type="Proteomes" id="UP000029381">
    <property type="component" value="Unassembled WGS sequence"/>
</dbReference>
<evidence type="ECO:0000313" key="3">
    <source>
        <dbReference type="Proteomes" id="UP000029381"/>
    </source>
</evidence>
<dbReference type="PATRIC" id="fig|1302648.3.peg.625"/>
<organism evidence="2 3">
    <name type="scientific">Tetragenococcus muriaticus 3MR10-3</name>
    <dbReference type="NCBI Taxonomy" id="1302648"/>
    <lineage>
        <taxon>Bacteria</taxon>
        <taxon>Bacillati</taxon>
        <taxon>Bacillota</taxon>
        <taxon>Bacilli</taxon>
        <taxon>Lactobacillales</taxon>
        <taxon>Enterococcaceae</taxon>
        <taxon>Tetragenococcus</taxon>
    </lineage>
</organism>
<proteinExistence type="predicted"/>
<dbReference type="AlphaFoldDB" id="A0A091C7R9"/>
<reference evidence="2 3" key="1">
    <citation type="submission" date="2014-08" db="EMBL/GenBank/DDBJ databases">
        <title>Genome sequence of Tetragenococcus muriaticus.</title>
        <authorList>
            <person name="Chuea-nongthon C."/>
            <person name="Rodtong S."/>
            <person name="Yongsawatdigul J."/>
            <person name="Steele J.L."/>
            <person name="Liu X.-y."/>
            <person name="Speers J."/>
            <person name="Glasner J.D."/>
            <person name="Neeno-Eckwall E.C."/>
        </authorList>
    </citation>
    <scope>NUCLEOTIDE SEQUENCE [LARGE SCALE GENOMIC DNA]</scope>
    <source>
        <strain evidence="2 3">3MR10-3</strain>
    </source>
</reference>
<keyword evidence="3" id="KW-1185">Reference proteome</keyword>
<sequence length="40" mass="4520">MNGKAIDDEQTPEGWTGKLDNMNKNDKKGVNSMPIRKKVM</sequence>
<comment type="caution">
    <text evidence="2">The sequence shown here is derived from an EMBL/GenBank/DDBJ whole genome shotgun (WGS) entry which is preliminary data.</text>
</comment>
<name>A0A091C7R9_9ENTE</name>
<evidence type="ECO:0000313" key="2">
    <source>
        <dbReference type="EMBL" id="KFN92182.1"/>
    </source>
</evidence>
<feature type="region of interest" description="Disordered" evidence="1">
    <location>
        <begin position="1"/>
        <end position="40"/>
    </location>
</feature>
<evidence type="ECO:0000256" key="1">
    <source>
        <dbReference type="SAM" id="MobiDB-lite"/>
    </source>
</evidence>
<accession>A0A091C7R9</accession>